<dbReference type="Gene3D" id="3.40.630.10">
    <property type="entry name" value="Zn peptidases"/>
    <property type="match status" value="2"/>
</dbReference>
<dbReference type="InterPro" id="IPR011650">
    <property type="entry name" value="Peptidase_M20_dimer"/>
</dbReference>
<dbReference type="SUPFAM" id="SSF55031">
    <property type="entry name" value="Bacterial exopeptidase dimerisation domain"/>
    <property type="match status" value="1"/>
</dbReference>
<dbReference type="Proteomes" id="UP000253551">
    <property type="component" value="Unassembled WGS sequence"/>
</dbReference>
<reference evidence="2 3" key="1">
    <citation type="journal article" date="2018" name="G3 (Bethesda)">
        <title>Phylogenetic and Phylogenomic Definition of Rhizopus Species.</title>
        <authorList>
            <person name="Gryganskyi A.P."/>
            <person name="Golan J."/>
            <person name="Dolatabadi S."/>
            <person name="Mondo S."/>
            <person name="Robb S."/>
            <person name="Idnurm A."/>
            <person name="Muszewska A."/>
            <person name="Steczkiewicz K."/>
            <person name="Masonjones S."/>
            <person name="Liao H.L."/>
            <person name="Gajdeczka M.T."/>
            <person name="Anike F."/>
            <person name="Vuek A."/>
            <person name="Anishchenko I.M."/>
            <person name="Voigt K."/>
            <person name="de Hoog G.S."/>
            <person name="Smith M.E."/>
            <person name="Heitman J."/>
            <person name="Vilgalys R."/>
            <person name="Stajich J.E."/>
        </authorList>
    </citation>
    <scope>NUCLEOTIDE SEQUENCE [LARGE SCALE GENOMIC DNA]</scope>
    <source>
        <strain evidence="2 3">LSU 92-RS-03</strain>
    </source>
</reference>
<evidence type="ECO:0000313" key="3">
    <source>
        <dbReference type="Proteomes" id="UP000253551"/>
    </source>
</evidence>
<dbReference type="STRING" id="4846.A0A367JXF8"/>
<dbReference type="AlphaFoldDB" id="A0A367JXF8"/>
<feature type="non-terminal residue" evidence="2">
    <location>
        <position position="1"/>
    </location>
</feature>
<dbReference type="InterPro" id="IPR036264">
    <property type="entry name" value="Bact_exopeptidase_dim_dom"/>
</dbReference>
<name>A0A367JXF8_RHIST</name>
<dbReference type="FunFam" id="3.30.70.360:FF:000004">
    <property type="entry name" value="Peptidase M20 domain-containing protein 2"/>
    <property type="match status" value="1"/>
</dbReference>
<dbReference type="Pfam" id="PF07687">
    <property type="entry name" value="M20_dimer"/>
    <property type="match status" value="1"/>
</dbReference>
<feature type="domain" description="Peptidase M20 dimerisation" evidence="1">
    <location>
        <begin position="85"/>
        <end position="178"/>
    </location>
</feature>
<gene>
    <name evidence="2" type="ORF">CU098_010623</name>
</gene>
<proteinExistence type="predicted"/>
<protein>
    <recommendedName>
        <fullName evidence="1">Peptidase M20 dimerisation domain-containing protein</fullName>
    </recommendedName>
</protein>
<evidence type="ECO:0000259" key="1">
    <source>
        <dbReference type="Pfam" id="PF07687"/>
    </source>
</evidence>
<accession>A0A367JXF8</accession>
<dbReference type="SUPFAM" id="SSF53187">
    <property type="entry name" value="Zn-dependent exopeptidases"/>
    <property type="match status" value="1"/>
</dbReference>
<organism evidence="2 3">
    <name type="scientific">Rhizopus stolonifer</name>
    <name type="common">Rhizopus nigricans</name>
    <dbReference type="NCBI Taxonomy" id="4846"/>
    <lineage>
        <taxon>Eukaryota</taxon>
        <taxon>Fungi</taxon>
        <taxon>Fungi incertae sedis</taxon>
        <taxon>Mucoromycota</taxon>
        <taxon>Mucoromycotina</taxon>
        <taxon>Mucoromycetes</taxon>
        <taxon>Mucorales</taxon>
        <taxon>Mucorineae</taxon>
        <taxon>Rhizopodaceae</taxon>
        <taxon>Rhizopus</taxon>
    </lineage>
</organism>
<keyword evidence="3" id="KW-1185">Reference proteome</keyword>
<comment type="caution">
    <text evidence="2">The sequence shown here is derived from an EMBL/GenBank/DDBJ whole genome shotgun (WGS) entry which is preliminary data.</text>
</comment>
<dbReference type="GO" id="GO:0016805">
    <property type="term" value="F:dipeptidase activity"/>
    <property type="evidence" value="ECO:0007669"/>
    <property type="project" value="TreeGrafter"/>
</dbReference>
<evidence type="ECO:0000313" key="2">
    <source>
        <dbReference type="EMBL" id="RCH94598.1"/>
    </source>
</evidence>
<sequence length="308" mass="33892">LGQGCGHNLIAISGLASALGIKAVLESGKVFGKVVLFGTPAEELSIGKIVLIQKRAFQDNVDVCMMLHPSAEDANYAKMIAINDIHVEFFGKPSHASASPWKGVNALDAIVQAWNNISMMRQQILPTDRVHGIVTDGGQAPNIIPEHTSAVFFVRTTRAHEAKRLMKKVENCFEAAALATGCQVKYHWREIGITKDVIQNSKMADIYAQHMKKYGIRFAPRIEQERLGGASTDMGNVSYEMPVIHPAFAIHTTASNHTIEFTEAAKTPLAHQDTIRASKCLAATAVDVLFDNDFYDIIQNQFKQDVYQ</sequence>
<dbReference type="EMBL" id="PJQM01002539">
    <property type="protein sequence ID" value="RCH94598.1"/>
    <property type="molecule type" value="Genomic_DNA"/>
</dbReference>
<dbReference type="PANTHER" id="PTHR30575">
    <property type="entry name" value="PEPTIDASE M20"/>
    <property type="match status" value="1"/>
</dbReference>
<dbReference type="OrthoDB" id="6119954at2759"/>
<dbReference type="InterPro" id="IPR052030">
    <property type="entry name" value="Peptidase_M20/M20A_hydrolases"/>
</dbReference>
<dbReference type="PANTHER" id="PTHR30575:SF0">
    <property type="entry name" value="XAA-ARG DIPEPTIDASE"/>
    <property type="match status" value="1"/>
</dbReference>